<reference evidence="4 5" key="1">
    <citation type="submission" date="2018-04" db="EMBL/GenBank/DDBJ databases">
        <title>Thalassorhabdus spongiae gen. nov., sp. nov., isolated from a marine sponge in South-West Iceland.</title>
        <authorList>
            <person name="Knobloch S."/>
            <person name="Daussin A."/>
            <person name="Johannsson R."/>
            <person name="Marteinsson V.T."/>
        </authorList>
    </citation>
    <scope>NUCLEOTIDE SEQUENCE [LARGE SCALE GENOMIC DNA]</scope>
    <source>
        <strain evidence="4 5">Hp12</strain>
    </source>
</reference>
<comment type="caution">
    <text evidence="4">The sequence shown here is derived from an EMBL/GenBank/DDBJ whole genome shotgun (WGS) entry which is preliminary data.</text>
</comment>
<dbReference type="EC" id="2.1.1.171" evidence="3"/>
<evidence type="ECO:0000256" key="1">
    <source>
        <dbReference type="ARBA" id="ARBA00022603"/>
    </source>
</evidence>
<accession>A0A2V1GWC5</accession>
<organism evidence="4 5">
    <name type="scientific">Pelagibaculum spongiae</name>
    <dbReference type="NCBI Taxonomy" id="2080658"/>
    <lineage>
        <taxon>Bacteria</taxon>
        <taxon>Pseudomonadati</taxon>
        <taxon>Pseudomonadota</taxon>
        <taxon>Gammaproteobacteria</taxon>
        <taxon>Oceanospirillales</taxon>
        <taxon>Pelagibaculum</taxon>
    </lineage>
</organism>
<comment type="catalytic activity">
    <reaction evidence="3">
        <text>guanosine(966) in 16S rRNA + S-adenosyl-L-methionine = N(2)-methylguanosine(966) in 16S rRNA + S-adenosyl-L-homocysteine + H(+)</text>
        <dbReference type="Rhea" id="RHEA:23548"/>
        <dbReference type="Rhea" id="RHEA-COMP:10211"/>
        <dbReference type="Rhea" id="RHEA-COMP:10212"/>
        <dbReference type="ChEBI" id="CHEBI:15378"/>
        <dbReference type="ChEBI" id="CHEBI:57856"/>
        <dbReference type="ChEBI" id="CHEBI:59789"/>
        <dbReference type="ChEBI" id="CHEBI:74269"/>
        <dbReference type="ChEBI" id="CHEBI:74481"/>
        <dbReference type="EC" id="2.1.1.171"/>
    </reaction>
</comment>
<keyword evidence="3" id="KW-0698">rRNA processing</keyword>
<keyword evidence="1 3" id="KW-0489">Methyltransferase</keyword>
<dbReference type="AlphaFoldDB" id="A0A2V1GWC5"/>
<protein>
    <recommendedName>
        <fullName evidence="3">Ribosomal RNA small subunit methyltransferase D</fullName>
        <ecNumber evidence="3">2.1.1.171</ecNumber>
    </recommendedName>
</protein>
<dbReference type="PIRSF" id="PIRSF004553">
    <property type="entry name" value="CHP00095"/>
    <property type="match status" value="1"/>
</dbReference>
<evidence type="ECO:0000256" key="3">
    <source>
        <dbReference type="PIRNR" id="PIRNR004553"/>
    </source>
</evidence>
<dbReference type="NCBIfam" id="TIGR00095">
    <property type="entry name" value="16S rRNA (guanine(966)-N(2))-methyltransferase RsmD"/>
    <property type="match status" value="1"/>
</dbReference>
<evidence type="ECO:0000313" key="5">
    <source>
        <dbReference type="Proteomes" id="UP000244906"/>
    </source>
</evidence>
<dbReference type="GO" id="GO:0052913">
    <property type="term" value="F:16S rRNA (guanine(966)-N(2))-methyltransferase activity"/>
    <property type="evidence" value="ECO:0007669"/>
    <property type="project" value="UniProtKB-EC"/>
</dbReference>
<evidence type="ECO:0000313" key="4">
    <source>
        <dbReference type="EMBL" id="PVZ70638.1"/>
    </source>
</evidence>
<sequence length="201" mass="22060">MKRKPLKGGAAKGAQNQSQGQLRIIAGRWRGRKLSFPALPGVRPTPDRVRETLFNWLQFQLDNAQCLDLFAGSGALGLEALSRGVANCQFVEASGPMSQALQGHVKTLNCSQAKIATADCLKWLDQPASQQFDLVMLDPPYHKGFAEPTCQLLQDKGWLTGKSMIYVEVETELGQPVVPVGWQLHRQTSAGQVSGWLFNQS</sequence>
<gene>
    <name evidence="4" type="primary">rsmD</name>
    <name evidence="4" type="ORF">DC094_08660</name>
</gene>
<dbReference type="PANTHER" id="PTHR43542">
    <property type="entry name" value="METHYLTRANSFERASE"/>
    <property type="match status" value="1"/>
</dbReference>
<comment type="similarity">
    <text evidence="3">Belongs to the methyltransferase superfamily. RsmD family.</text>
</comment>
<dbReference type="EMBL" id="QDDL01000002">
    <property type="protein sequence ID" value="PVZ70638.1"/>
    <property type="molecule type" value="Genomic_DNA"/>
</dbReference>
<dbReference type="PANTHER" id="PTHR43542:SF1">
    <property type="entry name" value="METHYLTRANSFERASE"/>
    <property type="match status" value="1"/>
</dbReference>
<keyword evidence="3" id="KW-0949">S-adenosyl-L-methionine</keyword>
<dbReference type="RefSeq" id="WP_116686708.1">
    <property type="nucleotide sequence ID" value="NZ_CAWNYD010000002.1"/>
</dbReference>
<dbReference type="Pfam" id="PF03602">
    <property type="entry name" value="Cons_hypoth95"/>
    <property type="match status" value="1"/>
</dbReference>
<proteinExistence type="inferred from homology"/>
<dbReference type="InterPro" id="IPR004398">
    <property type="entry name" value="RNA_MeTrfase_RsmD"/>
</dbReference>
<dbReference type="Gene3D" id="3.40.50.150">
    <property type="entry name" value="Vaccinia Virus protein VP39"/>
    <property type="match status" value="1"/>
</dbReference>
<dbReference type="CDD" id="cd02440">
    <property type="entry name" value="AdoMet_MTases"/>
    <property type="match status" value="1"/>
</dbReference>
<evidence type="ECO:0000256" key="2">
    <source>
        <dbReference type="ARBA" id="ARBA00022679"/>
    </source>
</evidence>
<dbReference type="SUPFAM" id="SSF53335">
    <property type="entry name" value="S-adenosyl-L-methionine-dependent methyltransferases"/>
    <property type="match status" value="1"/>
</dbReference>
<keyword evidence="5" id="KW-1185">Reference proteome</keyword>
<dbReference type="InterPro" id="IPR029063">
    <property type="entry name" value="SAM-dependent_MTases_sf"/>
</dbReference>
<dbReference type="Proteomes" id="UP000244906">
    <property type="component" value="Unassembled WGS sequence"/>
</dbReference>
<comment type="function">
    <text evidence="3">Specifically methylates the guanine in position 966 of 16S rRNA in the assembled 30S particle.</text>
</comment>
<dbReference type="OrthoDB" id="9803017at2"/>
<keyword evidence="2 3" id="KW-0808">Transferase</keyword>
<name>A0A2V1GWC5_9GAMM</name>